<dbReference type="EMBL" id="BMAW01119581">
    <property type="protein sequence ID" value="GFT85381.1"/>
    <property type="molecule type" value="Genomic_DNA"/>
</dbReference>
<keyword evidence="1 5" id="KW-0436">Ligase</keyword>
<dbReference type="GO" id="GO:0005783">
    <property type="term" value="C:endoplasmic reticulum"/>
    <property type="evidence" value="ECO:0007669"/>
    <property type="project" value="TreeGrafter"/>
</dbReference>
<keyword evidence="2" id="KW-0276">Fatty acid metabolism</keyword>
<feature type="domain" description="AMP-dependent synthetase/ligase" evidence="4">
    <location>
        <begin position="83"/>
        <end position="470"/>
    </location>
</feature>
<evidence type="ECO:0000313" key="5">
    <source>
        <dbReference type="EMBL" id="GFT85381.1"/>
    </source>
</evidence>
<keyword evidence="6" id="KW-1185">Reference proteome</keyword>
<dbReference type="GO" id="GO:0004467">
    <property type="term" value="F:long-chain fatty acid-CoA ligase activity"/>
    <property type="evidence" value="ECO:0007669"/>
    <property type="project" value="UniProtKB-EC"/>
</dbReference>
<dbReference type="GO" id="GO:0016020">
    <property type="term" value="C:membrane"/>
    <property type="evidence" value="ECO:0007669"/>
    <property type="project" value="TreeGrafter"/>
</dbReference>
<dbReference type="InterPro" id="IPR020845">
    <property type="entry name" value="AMP-binding_CS"/>
</dbReference>
<dbReference type="Gene3D" id="3.40.50.12780">
    <property type="entry name" value="N-terminal domain of ligase-like"/>
    <property type="match status" value="1"/>
</dbReference>
<dbReference type="SUPFAM" id="SSF56801">
    <property type="entry name" value="Acetyl-CoA synthetase-like"/>
    <property type="match status" value="1"/>
</dbReference>
<comment type="caution">
    <text evidence="5">The sequence shown here is derived from an EMBL/GenBank/DDBJ whole genome shotgun (WGS) entry which is preliminary data.</text>
</comment>
<dbReference type="EC" id="6.2.1.3" evidence="3"/>
<proteinExistence type="predicted"/>
<dbReference type="InterPro" id="IPR042099">
    <property type="entry name" value="ANL_N_sf"/>
</dbReference>
<dbReference type="PANTHER" id="PTHR43272:SF107">
    <property type="entry name" value="LONG-CHAIN-FATTY-ACID--COA LIGASE 5"/>
    <property type="match status" value="1"/>
</dbReference>
<gene>
    <name evidence="5" type="primary">Acsl5</name>
    <name evidence="5" type="ORF">NPIL_70491</name>
</gene>
<protein>
    <recommendedName>
        <fullName evidence="3">long-chain-fatty-acid--CoA ligase</fullName>
        <ecNumber evidence="3">6.2.1.3</ecNumber>
    </recommendedName>
</protein>
<dbReference type="Proteomes" id="UP000887013">
    <property type="component" value="Unassembled WGS sequence"/>
</dbReference>
<accession>A0A8X6PWZ8</accession>
<dbReference type="PROSITE" id="PS00455">
    <property type="entry name" value="AMP_BINDING"/>
    <property type="match status" value="1"/>
</dbReference>
<evidence type="ECO:0000313" key="6">
    <source>
        <dbReference type="Proteomes" id="UP000887013"/>
    </source>
</evidence>
<name>A0A8X6PWZ8_NEPPI</name>
<evidence type="ECO:0000259" key="4">
    <source>
        <dbReference type="Pfam" id="PF00501"/>
    </source>
</evidence>
<dbReference type="OrthoDB" id="1700726at2759"/>
<organism evidence="5 6">
    <name type="scientific">Nephila pilipes</name>
    <name type="common">Giant wood spider</name>
    <name type="synonym">Nephila maculata</name>
    <dbReference type="NCBI Taxonomy" id="299642"/>
    <lineage>
        <taxon>Eukaryota</taxon>
        <taxon>Metazoa</taxon>
        <taxon>Ecdysozoa</taxon>
        <taxon>Arthropoda</taxon>
        <taxon>Chelicerata</taxon>
        <taxon>Arachnida</taxon>
        <taxon>Araneae</taxon>
        <taxon>Araneomorphae</taxon>
        <taxon>Entelegynae</taxon>
        <taxon>Araneoidea</taxon>
        <taxon>Nephilidae</taxon>
        <taxon>Nephila</taxon>
    </lineage>
</organism>
<dbReference type="AlphaFoldDB" id="A0A8X6PWZ8"/>
<evidence type="ECO:0000256" key="2">
    <source>
        <dbReference type="ARBA" id="ARBA00022832"/>
    </source>
</evidence>
<keyword evidence="2" id="KW-0443">Lipid metabolism</keyword>
<dbReference type="InterPro" id="IPR000873">
    <property type="entry name" value="AMP-dep_synth/lig_dom"/>
</dbReference>
<evidence type="ECO:0000256" key="3">
    <source>
        <dbReference type="ARBA" id="ARBA00026121"/>
    </source>
</evidence>
<dbReference type="Pfam" id="PF00501">
    <property type="entry name" value="AMP-binding"/>
    <property type="match status" value="1"/>
</dbReference>
<evidence type="ECO:0000256" key="1">
    <source>
        <dbReference type="ARBA" id="ARBA00022598"/>
    </source>
</evidence>
<reference evidence="5" key="1">
    <citation type="submission" date="2020-08" db="EMBL/GenBank/DDBJ databases">
        <title>Multicomponent nature underlies the extraordinary mechanical properties of spider dragline silk.</title>
        <authorList>
            <person name="Kono N."/>
            <person name="Nakamura H."/>
            <person name="Mori M."/>
            <person name="Yoshida Y."/>
            <person name="Ohtoshi R."/>
            <person name="Malay A.D."/>
            <person name="Moran D.A.P."/>
            <person name="Tomita M."/>
            <person name="Numata K."/>
            <person name="Arakawa K."/>
        </authorList>
    </citation>
    <scope>NUCLEOTIDE SEQUENCE</scope>
</reference>
<dbReference type="PANTHER" id="PTHR43272">
    <property type="entry name" value="LONG-CHAIN-FATTY-ACID--COA LIGASE"/>
    <property type="match status" value="1"/>
</dbReference>
<sequence>MRQGSGIIRFGNCNVNFCWWIAWLKIFRSSCFRQKNLPLYLSSDNFHFLFEDTRTLWEVLQRGCRLSDNGRCYGWRNSKSDTSYTWINYKQFMKRAENFSSGLLKIGLKPGQSSYLGVYASNCIEYVVAQHGCWSQSIIIIPLYDTLGPEASSFIIKQAEIEMVICDTEDKVERLTSKRKEIPTLKHIIMINNVSKETEKFAKDEGITIHLFREIEELGEKHPAEKLPPSPSDICLVCYTSGTTGDPKGALITHGNIASVLSSINLVVESVQFTKDDTAISYLPLAHMLEQVVQANVLMNGGSIGFYSGDANRVVEDMKVLQPTFFPTVPRVLNKLYDKAQALINFKPKNKSETNETSVNQRDMLKPFLDSLGGKVRRILSTAAPIHKNVLQFCTQALGCEVMEAYGQTETCGPGTMSRSDSTHDASGSVGSPVPCNIVKLVDVPEMGYFAKNSEGEVCVKGYNVFKGYLKDPIRTAEVLDAEGWLHTGDIGTWLPNGTLKIIDRKKNILKLAQGEYVAPEKIEIVYSMCPYVSQVFVHGDSLERFLIGIVIPEKQVVLSRLNASLKNKTWSEICQDSTVKQFILEDMQQKGKAAGLNAIEQVKDIHLHPDVLTSEDGFLTPTSKMKRHICRKYFVEQTEALYRNIKEKLKHAQN</sequence>